<keyword evidence="2 7" id="KW-0436">Ligase</keyword>
<feature type="region of interest" description="Aspartate" evidence="7">
    <location>
        <begin position="233"/>
        <end position="236"/>
    </location>
</feature>
<proteinExistence type="inferred from homology"/>
<dbReference type="EC" id="6.1.1.23" evidence="7"/>
<feature type="domain" description="Aminoacyl-transfer RNA synthetases class-II family profile" evidence="8">
    <location>
        <begin position="186"/>
        <end position="596"/>
    </location>
</feature>
<dbReference type="PROSITE" id="PS50862">
    <property type="entry name" value="AA_TRNA_LIGASE_II"/>
    <property type="match status" value="1"/>
</dbReference>
<evidence type="ECO:0000256" key="7">
    <source>
        <dbReference type="HAMAP-Rule" id="MF_00044"/>
    </source>
</evidence>
<reference evidence="9 10" key="2">
    <citation type="journal article" date="2010" name="J. Bacteriol.">
        <title>Genome sequence of the polysaccharide-degrading, thermophilic anaerobe Spirochaeta thermophila DSM 6192.</title>
        <authorList>
            <person name="Angelov A."/>
            <person name="Liebl S."/>
            <person name="Ballschmiter M."/>
            <person name="Bomeke M."/>
            <person name="Lehmann R."/>
            <person name="Liesegang H."/>
            <person name="Daniel R."/>
            <person name="Liebl W."/>
        </authorList>
    </citation>
    <scope>NUCLEOTIDE SEQUENCE [LARGE SCALE GENOMIC DNA]</scope>
    <source>
        <strain evidence="10">ATCC 49972 / DSM 6192 / RI 19.B1</strain>
    </source>
</reference>
<dbReference type="GO" id="GO:0003676">
    <property type="term" value="F:nucleic acid binding"/>
    <property type="evidence" value="ECO:0007669"/>
    <property type="project" value="InterPro"/>
</dbReference>
<dbReference type="InterPro" id="IPR004365">
    <property type="entry name" value="NA-bd_OB_tRNA"/>
</dbReference>
<evidence type="ECO:0000256" key="2">
    <source>
        <dbReference type="ARBA" id="ARBA00022598"/>
    </source>
</evidence>
<dbReference type="Gene3D" id="2.40.50.140">
    <property type="entry name" value="Nucleic acid-binding proteins"/>
    <property type="match status" value="1"/>
</dbReference>
<keyword evidence="4 7" id="KW-0067">ATP-binding</keyword>
<dbReference type="Pfam" id="PF01336">
    <property type="entry name" value="tRNA_anti-codon"/>
    <property type="match status" value="1"/>
</dbReference>
<comment type="caution">
    <text evidence="7">Lacks conserved residue(s) required for the propagation of feature annotation.</text>
</comment>
<dbReference type="SUPFAM" id="SSF50249">
    <property type="entry name" value="Nucleic acid-binding proteins"/>
    <property type="match status" value="1"/>
</dbReference>
<dbReference type="InterPro" id="IPR047089">
    <property type="entry name" value="Asp-tRNA-ligase_1_N"/>
</dbReference>
<dbReference type="InterPro" id="IPR045864">
    <property type="entry name" value="aa-tRNA-synth_II/BPL/LPL"/>
</dbReference>
<evidence type="ECO:0000259" key="8">
    <source>
        <dbReference type="PROSITE" id="PS50862"/>
    </source>
</evidence>
<dbReference type="GO" id="GO:0005524">
    <property type="term" value="F:ATP binding"/>
    <property type="evidence" value="ECO:0007669"/>
    <property type="project" value="UniProtKB-UniRule"/>
</dbReference>
<sequence>MSPPRIRVHESSSLPLPSHCVRVAPMAHETPFSAWKRTTTCGALRATDAGKEVILNGWVHRKRDHGGIHFINLRDRYGITQVVVDEESPEEVRRLVEALKYEYCIAVKGVVRLRPETMRNPQMPTGDIEVLATGIRPLSASEILPFPIDDAIDAREELRLQYRYLDLRRPRMQRNLTLRHLVAWHAREYLVGKGFYEIETPTFIRSTPEGARDFLVPARLHPGRFYALPQSPQLFKQLLMVAGFDKYFQIARCYRDEDARGDRQPEFTQIDMEMSFVTQDDVLAETEGLMAHIFQKALGVDLSLPFPRLTYEEALDRYGTDKPDLRYGLELKDFTPHVDKGSFQAFRNVVAQGGVVKALVVEGGASFSRKEIEALEEVAKTYRAAGLAWMKVTEGGLEGGVGKFYQGTAPALITSLGARPGDLILLVGDAWKTACTALGAVRTAVARTRGLIPEGAFSFCWVVDFPMFEWNEEEQKWDPAHHMFTMPREEHLPLLEEDPGAVKAAAYDLVCNGYELASGSIRIHDPELQRRIFKVVGFSEEEAASRFGFLTTAFKYGPPPHGGIAPGLDRLVMIMAGEETIREVIAFPKTAAGLSPLDGSPAEVDPAQLEELHLRVVLPEED</sequence>
<dbReference type="InterPro" id="IPR012340">
    <property type="entry name" value="NA-bd_OB-fold"/>
</dbReference>
<dbReference type="eggNOG" id="COG0173">
    <property type="taxonomic scope" value="Bacteria"/>
</dbReference>
<keyword evidence="5 7" id="KW-0648">Protein biosynthesis</keyword>
<dbReference type="InterPro" id="IPR029351">
    <property type="entry name" value="GAD_dom"/>
</dbReference>
<reference key="1">
    <citation type="submission" date="2009-08" db="EMBL/GenBank/DDBJ databases">
        <title>The genome sequence of Spirochaeta thermophila DSM6192.</title>
        <authorList>
            <person name="Angelov A."/>
            <person name="Mientus M."/>
            <person name="Wittenberg S."/>
            <person name="Lehmann R."/>
            <person name="Liesegang H."/>
            <person name="Daniel R."/>
            <person name="Liebl W."/>
        </authorList>
    </citation>
    <scope>NUCLEOTIDE SEQUENCE</scope>
    <source>
        <strain>DSM 6192</strain>
    </source>
</reference>
<feature type="binding site" evidence="7">
    <location>
        <begin position="567"/>
        <end position="570"/>
    </location>
    <ligand>
        <name>ATP</name>
        <dbReference type="ChEBI" id="CHEBI:30616"/>
    </ligand>
</feature>
<keyword evidence="6 7" id="KW-0030">Aminoacyl-tRNA synthetase</keyword>
<feature type="binding site" evidence="7">
    <location>
        <position position="209"/>
    </location>
    <ligand>
        <name>L-aspartate</name>
        <dbReference type="ChEBI" id="CHEBI:29991"/>
    </ligand>
</feature>
<evidence type="ECO:0000256" key="4">
    <source>
        <dbReference type="ARBA" id="ARBA00022840"/>
    </source>
</evidence>
<dbReference type="InterPro" id="IPR004524">
    <property type="entry name" value="Asp-tRNA-ligase_1"/>
</dbReference>
<dbReference type="NCBIfam" id="TIGR00459">
    <property type="entry name" value="aspS_bact"/>
    <property type="match status" value="1"/>
</dbReference>
<dbReference type="InterPro" id="IPR047090">
    <property type="entry name" value="AspRS_core"/>
</dbReference>
<comment type="catalytic activity">
    <reaction evidence="7">
        <text>tRNA(Asx) + L-aspartate + ATP = L-aspartyl-tRNA(Asx) + AMP + diphosphate</text>
        <dbReference type="Rhea" id="RHEA:18349"/>
        <dbReference type="Rhea" id="RHEA-COMP:9710"/>
        <dbReference type="Rhea" id="RHEA-COMP:9711"/>
        <dbReference type="ChEBI" id="CHEBI:29991"/>
        <dbReference type="ChEBI" id="CHEBI:30616"/>
        <dbReference type="ChEBI" id="CHEBI:33019"/>
        <dbReference type="ChEBI" id="CHEBI:78442"/>
        <dbReference type="ChEBI" id="CHEBI:78516"/>
        <dbReference type="ChEBI" id="CHEBI:456215"/>
        <dbReference type="EC" id="6.1.1.23"/>
    </reaction>
</comment>
<keyword evidence="3 7" id="KW-0547">Nucleotide-binding</keyword>
<dbReference type="HAMAP" id="MF_00044">
    <property type="entry name" value="Asp_tRNA_synth_type1"/>
    <property type="match status" value="1"/>
</dbReference>
<gene>
    <name evidence="7" type="primary">aspS</name>
    <name evidence="9" type="ordered locus">STHERM_c01570</name>
</gene>
<comment type="subcellular location">
    <subcellularLocation>
        <location evidence="7">Cytoplasm</location>
    </subcellularLocation>
</comment>
<evidence type="ECO:0000313" key="10">
    <source>
        <dbReference type="Proteomes" id="UP000001296"/>
    </source>
</evidence>
<feature type="binding site" evidence="7">
    <location>
        <begin position="255"/>
        <end position="257"/>
    </location>
    <ligand>
        <name>ATP</name>
        <dbReference type="ChEBI" id="CHEBI:30616"/>
    </ligand>
</feature>
<comment type="similarity">
    <text evidence="1 7">Belongs to the class-II aminoacyl-tRNA synthetase family. Type 1 subfamily.</text>
</comment>
<dbReference type="EMBL" id="CP001698">
    <property type="protein sequence ID" value="ADN01133.1"/>
    <property type="molecule type" value="Genomic_DNA"/>
</dbReference>
<feature type="binding site" evidence="7">
    <location>
        <position position="522"/>
    </location>
    <ligand>
        <name>L-aspartate</name>
        <dbReference type="ChEBI" id="CHEBI:29991"/>
    </ligand>
</feature>
<dbReference type="Gene3D" id="3.30.930.10">
    <property type="entry name" value="Bira Bifunctional Protein, Domain 2"/>
    <property type="match status" value="1"/>
</dbReference>
<dbReference type="InterPro" id="IPR006195">
    <property type="entry name" value="aa-tRNA-synth_II"/>
</dbReference>
<dbReference type="KEGG" id="sta:STHERM_c01570"/>
<dbReference type="GO" id="GO:0050560">
    <property type="term" value="F:aspartate-tRNA(Asn) ligase activity"/>
    <property type="evidence" value="ECO:0007669"/>
    <property type="project" value="UniProtKB-EC"/>
</dbReference>
<dbReference type="AlphaFoldDB" id="E0RND3"/>
<feature type="binding site" evidence="7">
    <location>
        <position position="515"/>
    </location>
    <ligand>
        <name>ATP</name>
        <dbReference type="ChEBI" id="CHEBI:30616"/>
    </ligand>
</feature>
<evidence type="ECO:0000313" key="9">
    <source>
        <dbReference type="EMBL" id="ADN01133.1"/>
    </source>
</evidence>
<dbReference type="InterPro" id="IPR002312">
    <property type="entry name" value="Asp/Asn-tRNA-synth_IIb"/>
</dbReference>
<feature type="site" description="Important for tRNA non-discrimination" evidence="7">
    <location>
        <position position="65"/>
    </location>
</feature>
<dbReference type="NCBIfam" id="NF001750">
    <property type="entry name" value="PRK00476.1"/>
    <property type="match status" value="1"/>
</dbReference>
<dbReference type="Proteomes" id="UP000001296">
    <property type="component" value="Chromosome"/>
</dbReference>
<comment type="function">
    <text evidence="7">Aspartyl-tRNA synthetase with relaxed tRNA specificity since it is able to aspartylate not only its cognate tRNA(Asp) but also tRNA(Asn). Reaction proceeds in two steps: L-aspartate is first activated by ATP to form Asp-AMP and then transferred to the acceptor end of tRNA(Asp/Asn).</text>
</comment>
<dbReference type="PANTHER" id="PTHR22594">
    <property type="entry name" value="ASPARTYL/LYSYL-TRNA SYNTHETASE"/>
    <property type="match status" value="1"/>
</dbReference>
<evidence type="ECO:0000256" key="1">
    <source>
        <dbReference type="ARBA" id="ARBA00006303"/>
    </source>
</evidence>
<dbReference type="CDD" id="cd00777">
    <property type="entry name" value="AspRS_core"/>
    <property type="match status" value="1"/>
</dbReference>
<dbReference type="Pfam" id="PF00152">
    <property type="entry name" value="tRNA-synt_2"/>
    <property type="match status" value="1"/>
</dbReference>
<dbReference type="Pfam" id="PF02938">
    <property type="entry name" value="GAD"/>
    <property type="match status" value="1"/>
</dbReference>
<dbReference type="GO" id="GO:0006422">
    <property type="term" value="P:aspartyl-tRNA aminoacylation"/>
    <property type="evidence" value="ECO:0007669"/>
    <property type="project" value="UniProtKB-UniRule"/>
</dbReference>
<dbReference type="Gene3D" id="3.30.1360.30">
    <property type="entry name" value="GAD-like domain"/>
    <property type="match status" value="1"/>
</dbReference>
<feature type="binding site" evidence="7">
    <location>
        <position position="264"/>
    </location>
    <ligand>
        <name>ATP</name>
        <dbReference type="ChEBI" id="CHEBI:30616"/>
    </ligand>
</feature>
<dbReference type="SUPFAM" id="SSF55681">
    <property type="entry name" value="Class II aaRS and biotin synthetases"/>
    <property type="match status" value="1"/>
</dbReference>
<dbReference type="HOGENOM" id="CLU_014330_3_2_12"/>
<comment type="subunit">
    <text evidence="7">Homodimer.</text>
</comment>
<evidence type="ECO:0000256" key="3">
    <source>
        <dbReference type="ARBA" id="ARBA00022741"/>
    </source>
</evidence>
<protein>
    <recommendedName>
        <fullName evidence="7">Aspartate--tRNA(Asp/Asn) ligase</fullName>
        <ecNumber evidence="7">6.1.1.23</ecNumber>
    </recommendedName>
    <alternativeName>
        <fullName evidence="7">Aspartyl-tRNA synthetase</fullName>
        <shortName evidence="7">AspRS</shortName>
    </alternativeName>
    <alternativeName>
        <fullName evidence="7">Non-discriminating aspartyl-tRNA synthetase</fullName>
        <shortName evidence="7">ND-AspRS</shortName>
    </alternativeName>
</protein>
<dbReference type="GO" id="GO:0005737">
    <property type="term" value="C:cytoplasm"/>
    <property type="evidence" value="ECO:0007669"/>
    <property type="project" value="UniProtKB-SubCell"/>
</dbReference>
<accession>E0RND3</accession>
<dbReference type="CDD" id="cd04317">
    <property type="entry name" value="EcAspRS_like_N"/>
    <property type="match status" value="1"/>
</dbReference>
<evidence type="ECO:0000256" key="6">
    <source>
        <dbReference type="ARBA" id="ARBA00023146"/>
    </source>
</evidence>
<dbReference type="InterPro" id="IPR004364">
    <property type="entry name" value="Aa-tRNA-synt_II"/>
</dbReference>
<keyword evidence="7" id="KW-0963">Cytoplasm</keyword>
<organism evidence="9 10">
    <name type="scientific">Winmispira thermophila (strain ATCC 49972 / DSM 6192 / RI 19.B1)</name>
    <name type="common">Spirochaeta thermophila</name>
    <dbReference type="NCBI Taxonomy" id="665571"/>
    <lineage>
        <taxon>Bacteria</taxon>
        <taxon>Pseudomonadati</taxon>
        <taxon>Spirochaetota</taxon>
        <taxon>Spirochaetia</taxon>
        <taxon>Winmispirales</taxon>
        <taxon>Winmispiraceae</taxon>
        <taxon>Winmispira</taxon>
    </lineage>
</organism>
<dbReference type="PANTHER" id="PTHR22594:SF5">
    <property type="entry name" value="ASPARTATE--TRNA LIGASE, MITOCHONDRIAL"/>
    <property type="match status" value="1"/>
</dbReference>
<name>E0RND3_WINT6</name>
<evidence type="ECO:0000256" key="5">
    <source>
        <dbReference type="ARBA" id="ARBA00022917"/>
    </source>
</evidence>
<feature type="binding site" evidence="7">
    <location>
        <position position="481"/>
    </location>
    <ligand>
        <name>L-aspartate</name>
        <dbReference type="ChEBI" id="CHEBI:29991"/>
    </ligand>
</feature>
<dbReference type="GO" id="GO:0004815">
    <property type="term" value="F:aspartate-tRNA ligase activity"/>
    <property type="evidence" value="ECO:0007669"/>
    <property type="project" value="UniProtKB-UniRule"/>
</dbReference>
<dbReference type="SUPFAM" id="SSF55261">
    <property type="entry name" value="GAD domain-like"/>
    <property type="match status" value="1"/>
</dbReference>
<feature type="binding site" evidence="7">
    <location>
        <position position="255"/>
    </location>
    <ligand>
        <name>L-aspartate</name>
        <dbReference type="ChEBI" id="CHEBI:29991"/>
    </ligand>
</feature>
<dbReference type="InterPro" id="IPR004115">
    <property type="entry name" value="GAD-like_sf"/>
</dbReference>
<dbReference type="PaxDb" id="665571-STHERM_c01570"/>
<dbReference type="PRINTS" id="PR01042">
    <property type="entry name" value="TRNASYNTHASP"/>
</dbReference>